<evidence type="ECO:0000313" key="10">
    <source>
        <dbReference type="WBParaSite" id="maker-uti_cns_0011846-snap-gene-0.7-mRNA-1"/>
    </source>
</evidence>
<proteinExistence type="predicted"/>
<dbReference type="InterPro" id="IPR056564">
    <property type="entry name" value="Ig-like_KY"/>
</dbReference>
<dbReference type="WBParaSite" id="maker-uti_cns_0010066-snap-gene-0.6-mRNA-1">
    <property type="protein sequence ID" value="maker-uti_cns_0010066-snap-gene-0.6-mRNA-1"/>
    <property type="gene ID" value="maker-uti_cns_0010066-snap-gene-0.6"/>
</dbReference>
<dbReference type="PANTHER" id="PTHR47020:SF1">
    <property type="entry name" value="HILLARIN"/>
    <property type="match status" value="1"/>
</dbReference>
<keyword evidence="5" id="KW-0175">Coiled coil</keyword>
<feature type="region of interest" description="Disordered" evidence="6">
    <location>
        <begin position="290"/>
        <end position="319"/>
    </location>
</feature>
<dbReference type="InterPro" id="IPR053041">
    <property type="entry name" value="Transglut-like_Superfamily_Mod"/>
</dbReference>
<dbReference type="SMART" id="SM00132">
    <property type="entry name" value="LIM"/>
    <property type="match status" value="1"/>
</dbReference>
<dbReference type="PANTHER" id="PTHR47020">
    <property type="entry name" value="HILLARIN"/>
    <property type="match status" value="1"/>
</dbReference>
<feature type="compositionally biased region" description="Polar residues" evidence="6">
    <location>
        <begin position="293"/>
        <end position="311"/>
    </location>
</feature>
<dbReference type="AlphaFoldDB" id="A0A1I8ID87"/>
<reference evidence="9 10" key="1">
    <citation type="submission" date="2016-11" db="UniProtKB">
        <authorList>
            <consortium name="WormBaseParasite"/>
        </authorList>
    </citation>
    <scope>IDENTIFICATION</scope>
</reference>
<dbReference type="PROSITE" id="PS50023">
    <property type="entry name" value="LIM_DOMAIN_2"/>
    <property type="match status" value="1"/>
</dbReference>
<evidence type="ECO:0000256" key="4">
    <source>
        <dbReference type="PROSITE-ProRule" id="PRU00125"/>
    </source>
</evidence>
<evidence type="ECO:0000256" key="2">
    <source>
        <dbReference type="ARBA" id="ARBA00022833"/>
    </source>
</evidence>
<feature type="compositionally biased region" description="Basic and acidic residues" evidence="6">
    <location>
        <begin position="375"/>
        <end position="385"/>
    </location>
</feature>
<feature type="region of interest" description="Disordered" evidence="6">
    <location>
        <begin position="330"/>
        <end position="349"/>
    </location>
</feature>
<evidence type="ECO:0000256" key="5">
    <source>
        <dbReference type="SAM" id="Coils"/>
    </source>
</evidence>
<keyword evidence="1 4" id="KW-0479">Metal-binding</keyword>
<keyword evidence="3 4" id="KW-0440">LIM domain</keyword>
<evidence type="ECO:0000313" key="8">
    <source>
        <dbReference type="Proteomes" id="UP000095280"/>
    </source>
</evidence>
<keyword evidence="2 4" id="KW-0862">Zinc</keyword>
<evidence type="ECO:0000256" key="6">
    <source>
        <dbReference type="SAM" id="MobiDB-lite"/>
    </source>
</evidence>
<name>A0A1I8ID87_9PLAT</name>
<evidence type="ECO:0000313" key="9">
    <source>
        <dbReference type="WBParaSite" id="maker-uti_cns_0010066-snap-gene-0.6-mRNA-1"/>
    </source>
</evidence>
<feature type="region of interest" description="Disordered" evidence="6">
    <location>
        <begin position="361"/>
        <end position="428"/>
    </location>
</feature>
<feature type="domain" description="LIM zinc-binding" evidence="7">
    <location>
        <begin position="7"/>
        <end position="73"/>
    </location>
</feature>
<dbReference type="Pfam" id="PF00412">
    <property type="entry name" value="LIM"/>
    <property type="match status" value="1"/>
</dbReference>
<dbReference type="GO" id="GO:0046872">
    <property type="term" value="F:metal ion binding"/>
    <property type="evidence" value="ECO:0007669"/>
    <property type="project" value="UniProtKB-KW"/>
</dbReference>
<dbReference type="WBParaSite" id="maker-uti_cns_0011846-snap-gene-0.7-mRNA-1">
    <property type="protein sequence ID" value="maker-uti_cns_0011846-snap-gene-0.7-mRNA-1"/>
    <property type="gene ID" value="maker-uti_cns_0011846-snap-gene-0.7"/>
</dbReference>
<keyword evidence="8" id="KW-1185">Reference proteome</keyword>
<evidence type="ECO:0000256" key="3">
    <source>
        <dbReference type="ARBA" id="ARBA00023038"/>
    </source>
</evidence>
<feature type="compositionally biased region" description="Gly residues" evidence="6">
    <location>
        <begin position="334"/>
        <end position="343"/>
    </location>
</feature>
<dbReference type="CDD" id="cd09358">
    <property type="entry name" value="LIM_Mical_like"/>
    <property type="match status" value="1"/>
</dbReference>
<evidence type="ECO:0000259" key="7">
    <source>
        <dbReference type="PROSITE" id="PS50023"/>
    </source>
</evidence>
<dbReference type="InterPro" id="IPR002931">
    <property type="entry name" value="Transglutaminase-like"/>
</dbReference>
<sequence>MIKKSLAKCQRCGRAVYQTEKIGPINDAVFHRNCFRCQTCNISLNVGTYCANPADSADRGVYCASHRPQLKNTQMDMEAVGLRTAVSAQNFYNKTKDRDADIHRKSQVDAQAISIKQAVTCTRMRNEDLDAKAITRSQVPTVELESVGIQGPVRAQRMRRQKRATYSRHHFFPQLVAQRRKEMREAQATLERRHREEEDSLFRRLMEERELRERKLAAEMKETWETRLEELTRRQAPEGEREELRRTIRFKEQEQRSLIESQIQEQAQERTAELVARQSREMLQLLAKKQQEMESNSVTNTNDPSMGATSSNHDDDDNADNLQQELEDLEEGGRQGGGGGSGGSPNVQSMASMTLTANYENSSSSIATVDQQQQDQDHQEDDAKTQHPASGDDAATSIDSVELPQPQAAGDEDQSDAVPIIPERVPSPVAPTRRKSALYTDASIFRQLDEHVINIAEGEQLTFTDLADQLTTMCMSELEKVRAIFRWITVKDLSALRIDKWNPDTPMGLLRGIQFGTETYHVLFMRLCSYAGIHAVEIKGYSKSVGYEPGMKFRQANKFKNTWNAVYVEGDWRLIQCNWAARHLVFNRTTGSSQAASAAAAPATSPSTSSGTSGGGASENLRYHYDEHYFLTDPDQFIYEFYPLDPRWQLLEKPISLAEFEELPFVRSAFFQYGMRFPSGTKAVLETDTTGGAILELGLRDPSLPLVCHYQLRNAETGAAHYKGTKLDRFVFFTVRSPGRLVFDVHVPNLDAYFLEIFAALVEPNNPATYGYQVRLKCVAKLKVVAPELQKRMTPLPQSSSSTGEWGPSKAMRHFLIQPMSHTAAGINFDGSLSRELSIDFQVPASILSENSAFSVLLHKNGITPQALSRYARIQMDERRSVLTVRFQPPESGAYALEIFLERKNSQPTHVCKYLVRCLNVQSNAVLTLTKPPVPDEFKVKSGANSPVVKRLAVAYASDVPFKSSVDGKSVSLRFAFSDEQHLEFITSLSRLPSDGKKQNSTDSSAVEDHSDNCEIRVVDQVAKVIAHFVTDGRYNLHLLARRAQSDAQFELCYTFKLDVTLPKAVPSQSA</sequence>
<dbReference type="Gene3D" id="2.10.110.10">
    <property type="entry name" value="Cysteine Rich Protein"/>
    <property type="match status" value="1"/>
</dbReference>
<dbReference type="InterPro" id="IPR001781">
    <property type="entry name" value="Znf_LIM"/>
</dbReference>
<dbReference type="Pfam" id="PF23265">
    <property type="entry name" value="Ig-like_KY"/>
    <property type="match status" value="2"/>
</dbReference>
<protein>
    <submittedName>
        <fullName evidence="9 10">LIM zinc-binding domain-containing protein</fullName>
    </submittedName>
</protein>
<dbReference type="Proteomes" id="UP000095280">
    <property type="component" value="Unplaced"/>
</dbReference>
<accession>A0A1I8ID87</accession>
<feature type="coiled-coil region" evidence="5">
    <location>
        <begin position="180"/>
        <end position="261"/>
    </location>
</feature>
<dbReference type="PROSITE" id="PS00478">
    <property type="entry name" value="LIM_DOMAIN_1"/>
    <property type="match status" value="1"/>
</dbReference>
<dbReference type="SMART" id="SM00460">
    <property type="entry name" value="TGc"/>
    <property type="match status" value="1"/>
</dbReference>
<evidence type="ECO:0000256" key="1">
    <source>
        <dbReference type="ARBA" id="ARBA00022723"/>
    </source>
</evidence>
<organism evidence="8 10">
    <name type="scientific">Macrostomum lignano</name>
    <dbReference type="NCBI Taxonomy" id="282301"/>
    <lineage>
        <taxon>Eukaryota</taxon>
        <taxon>Metazoa</taxon>
        <taxon>Spiralia</taxon>
        <taxon>Lophotrochozoa</taxon>
        <taxon>Platyhelminthes</taxon>
        <taxon>Rhabditophora</taxon>
        <taxon>Macrostomorpha</taxon>
        <taxon>Macrostomida</taxon>
        <taxon>Macrostomidae</taxon>
        <taxon>Macrostomum</taxon>
    </lineage>
</organism>